<sequence>MKKTFESCGHSFDAEFFPAESSCMIRFYDSKNEDFGGSLHDLVIAEPSYGFLLVQYIGDDAVMSGVLNEKYFSKNMTEDILCFLEDSLPQCRKVYFPYHIDFATVTGYDEYNGEYSA</sequence>
<dbReference type="EMBL" id="CYZE01000038">
    <property type="protein sequence ID" value="CUP48653.1"/>
    <property type="molecule type" value="Genomic_DNA"/>
</dbReference>
<dbReference type="AlphaFoldDB" id="A0A174NJ96"/>
<evidence type="ECO:0000313" key="1">
    <source>
        <dbReference type="EMBL" id="CUP48653.1"/>
    </source>
</evidence>
<dbReference type="Proteomes" id="UP000095651">
    <property type="component" value="Unassembled WGS sequence"/>
</dbReference>
<reference evidence="1 2" key="1">
    <citation type="submission" date="2015-09" db="EMBL/GenBank/DDBJ databases">
        <authorList>
            <consortium name="Pathogen Informatics"/>
        </authorList>
    </citation>
    <scope>NUCLEOTIDE SEQUENCE [LARGE SCALE GENOMIC DNA]</scope>
    <source>
        <strain evidence="1 2">2789STDY5608850</strain>
    </source>
</reference>
<gene>
    <name evidence="1" type="ORF">ERS852407_06076</name>
</gene>
<proteinExistence type="predicted"/>
<organism evidence="1 2">
    <name type="scientific">Hungatella hathewayi</name>
    <dbReference type="NCBI Taxonomy" id="154046"/>
    <lineage>
        <taxon>Bacteria</taxon>
        <taxon>Bacillati</taxon>
        <taxon>Bacillota</taxon>
        <taxon>Clostridia</taxon>
        <taxon>Lachnospirales</taxon>
        <taxon>Lachnospiraceae</taxon>
        <taxon>Hungatella</taxon>
    </lineage>
</organism>
<evidence type="ECO:0000313" key="2">
    <source>
        <dbReference type="Proteomes" id="UP000095651"/>
    </source>
</evidence>
<dbReference type="RefSeq" id="WP_055660929.1">
    <property type="nucleotide sequence ID" value="NZ_CABIXC010000038.1"/>
</dbReference>
<accession>A0A174NJ96</accession>
<name>A0A174NJ96_9FIRM</name>
<protein>
    <submittedName>
        <fullName evidence="1">Uncharacterized protein</fullName>
    </submittedName>
</protein>